<evidence type="ECO:0000313" key="1">
    <source>
        <dbReference type="EMBL" id="AKP52743.1"/>
    </source>
</evidence>
<gene>
    <name evidence="1" type="ORF">CA2015_3353</name>
</gene>
<name>A0A0H4PIJ4_9BACT</name>
<dbReference type="RefSeq" id="WP_048642931.1">
    <property type="nucleotide sequence ID" value="NZ_CAXBGM010000092.1"/>
</dbReference>
<evidence type="ECO:0000313" key="2">
    <source>
        <dbReference type="Proteomes" id="UP000036520"/>
    </source>
</evidence>
<organism evidence="1 2">
    <name type="scientific">Cyclobacterium amurskyense</name>
    <dbReference type="NCBI Taxonomy" id="320787"/>
    <lineage>
        <taxon>Bacteria</taxon>
        <taxon>Pseudomonadati</taxon>
        <taxon>Bacteroidota</taxon>
        <taxon>Cytophagia</taxon>
        <taxon>Cytophagales</taxon>
        <taxon>Cyclobacteriaceae</taxon>
        <taxon>Cyclobacterium</taxon>
    </lineage>
</organism>
<dbReference type="Proteomes" id="UP000036520">
    <property type="component" value="Chromosome"/>
</dbReference>
<reference evidence="1 2" key="1">
    <citation type="submission" date="2015-07" db="EMBL/GenBank/DDBJ databases">
        <authorList>
            <person name="Kim K.M."/>
        </authorList>
    </citation>
    <scope>NUCLEOTIDE SEQUENCE [LARGE SCALE GENOMIC DNA]</scope>
    <source>
        <strain evidence="1 2">KCTC 12363</strain>
    </source>
</reference>
<dbReference type="AlphaFoldDB" id="A0A0H4PIJ4"/>
<proteinExistence type="predicted"/>
<dbReference type="STRING" id="320787.CA2015_3353"/>
<keyword evidence="2" id="KW-1185">Reference proteome</keyword>
<dbReference type="EMBL" id="CP012040">
    <property type="protein sequence ID" value="AKP52743.1"/>
    <property type="molecule type" value="Genomic_DNA"/>
</dbReference>
<protein>
    <submittedName>
        <fullName evidence="1">Uncharacterized protein</fullName>
    </submittedName>
</protein>
<dbReference type="KEGG" id="camu:CA2015_3353"/>
<accession>A0A0H4PIJ4</accession>
<dbReference type="OrthoDB" id="1116010at2"/>
<sequence>MAMRLKRIDFILPWFLALTLLPLASIGQTEDWVKLWEVTVADIDKTATDGKGNVFITDKQGYLSQYNSKGEKINQLASSLSAPVTHLDPFNTVSLFLFSASLQRFEILDRFLNPIINKSIGETGVLGWVSHASPGNNNSLWVYDESDLKLKKINLSNNELLQAQSINTIIQKNDLDIVLLMERYNLVFLQVANDGMYIFDNQANLIDKIVLSTSKRAVIEDDFFFTVEGNEILKTNYLTKKAKLFPLPEGYSLDKLALSYQQLLLANKKKVVVFERPKDF</sequence>